<sequence>MHQAIVVTIYSAALPLWLLVWWAVDGYALFRRAPLLWLPFGFGVFYLLANLLMVLVFGADTGSSAYEESRFHFIGERAMIAVQATASVLIVATLVYGLTIRKVPVDFIRFMVYSFVALLGLMAPIIWIPEGSATGLFTLRHFQTVALTFGLFLCVGGIVILLRDLLAHGDARISFEEPSGFATGSPASDPELARRDD</sequence>
<dbReference type="Proteomes" id="UP000199657">
    <property type="component" value="Unassembled WGS sequence"/>
</dbReference>
<keyword evidence="1" id="KW-0472">Membrane</keyword>
<organism evidence="2 3">
    <name type="scientific">Aquisalimonas asiatica</name>
    <dbReference type="NCBI Taxonomy" id="406100"/>
    <lineage>
        <taxon>Bacteria</taxon>
        <taxon>Pseudomonadati</taxon>
        <taxon>Pseudomonadota</taxon>
        <taxon>Gammaproteobacteria</taxon>
        <taxon>Chromatiales</taxon>
        <taxon>Ectothiorhodospiraceae</taxon>
        <taxon>Aquisalimonas</taxon>
    </lineage>
</organism>
<keyword evidence="1" id="KW-1133">Transmembrane helix</keyword>
<feature type="transmembrane region" description="Helical" evidence="1">
    <location>
        <begin position="78"/>
        <end position="98"/>
    </location>
</feature>
<feature type="transmembrane region" description="Helical" evidence="1">
    <location>
        <begin position="36"/>
        <end position="58"/>
    </location>
</feature>
<dbReference type="EMBL" id="FOEG01000003">
    <property type="protein sequence ID" value="SEO80255.1"/>
    <property type="molecule type" value="Genomic_DNA"/>
</dbReference>
<feature type="transmembrane region" description="Helical" evidence="1">
    <location>
        <begin position="6"/>
        <end position="24"/>
    </location>
</feature>
<evidence type="ECO:0000313" key="3">
    <source>
        <dbReference type="Proteomes" id="UP000199657"/>
    </source>
</evidence>
<evidence type="ECO:0000256" key="1">
    <source>
        <dbReference type="SAM" id="Phobius"/>
    </source>
</evidence>
<protein>
    <submittedName>
        <fullName evidence="2">Uncharacterized protein</fullName>
    </submittedName>
</protein>
<proteinExistence type="predicted"/>
<gene>
    <name evidence="2" type="ORF">SAMN04488052_10396</name>
</gene>
<reference evidence="2 3" key="1">
    <citation type="submission" date="2016-10" db="EMBL/GenBank/DDBJ databases">
        <authorList>
            <person name="de Groot N.N."/>
        </authorList>
    </citation>
    <scope>NUCLEOTIDE SEQUENCE [LARGE SCALE GENOMIC DNA]</scope>
    <source>
        <strain evidence="2 3">CGMCC 1.6291</strain>
    </source>
</reference>
<dbReference type="AlphaFoldDB" id="A0A1H8SNV8"/>
<evidence type="ECO:0000313" key="2">
    <source>
        <dbReference type="EMBL" id="SEO80255.1"/>
    </source>
</evidence>
<name>A0A1H8SNV8_9GAMM</name>
<dbReference type="RefSeq" id="WP_216110764.1">
    <property type="nucleotide sequence ID" value="NZ_FOEG01000003.1"/>
</dbReference>
<keyword evidence="1" id="KW-0812">Transmembrane</keyword>
<keyword evidence="3" id="KW-1185">Reference proteome</keyword>
<feature type="transmembrane region" description="Helical" evidence="1">
    <location>
        <begin position="110"/>
        <end position="129"/>
    </location>
</feature>
<accession>A0A1H8SNV8</accession>
<feature type="transmembrane region" description="Helical" evidence="1">
    <location>
        <begin position="141"/>
        <end position="162"/>
    </location>
</feature>